<protein>
    <recommendedName>
        <fullName evidence="4">Glucose-methanol-choline oxidoreductase N-terminal domain-containing protein</fullName>
    </recommendedName>
</protein>
<evidence type="ECO:0000313" key="6">
    <source>
        <dbReference type="Proteomes" id="UP000293360"/>
    </source>
</evidence>
<gene>
    <name evidence="5" type="ORF">DL764_009339</name>
</gene>
<dbReference type="Gene3D" id="3.50.50.60">
    <property type="entry name" value="FAD/NAD(P)-binding domain"/>
    <property type="match status" value="1"/>
</dbReference>
<keyword evidence="3" id="KW-0285">Flavoprotein</keyword>
<proteinExistence type="inferred from homology"/>
<feature type="binding site" evidence="2">
    <location>
        <position position="238"/>
    </location>
    <ligand>
        <name>FAD</name>
        <dbReference type="ChEBI" id="CHEBI:57692"/>
    </ligand>
</feature>
<organism evidence="5 6">
    <name type="scientific">Monosporascus ibericus</name>
    <dbReference type="NCBI Taxonomy" id="155417"/>
    <lineage>
        <taxon>Eukaryota</taxon>
        <taxon>Fungi</taxon>
        <taxon>Dikarya</taxon>
        <taxon>Ascomycota</taxon>
        <taxon>Pezizomycotina</taxon>
        <taxon>Sordariomycetes</taxon>
        <taxon>Xylariomycetidae</taxon>
        <taxon>Xylariales</taxon>
        <taxon>Xylariales incertae sedis</taxon>
        <taxon>Monosporascus</taxon>
    </lineage>
</organism>
<dbReference type="PIRSF" id="PIRSF000137">
    <property type="entry name" value="Alcohol_oxidase"/>
    <property type="match status" value="1"/>
</dbReference>
<accession>A0A4Q4SXB9</accession>
<reference evidence="5 6" key="1">
    <citation type="submission" date="2018-06" db="EMBL/GenBank/DDBJ databases">
        <title>Complete Genomes of Monosporascus.</title>
        <authorList>
            <person name="Robinson A.J."/>
            <person name="Natvig D.O."/>
        </authorList>
    </citation>
    <scope>NUCLEOTIDE SEQUENCE [LARGE SCALE GENOMIC DNA]</scope>
    <source>
        <strain evidence="5 6">CBS 110550</strain>
    </source>
</reference>
<dbReference type="SUPFAM" id="SSF54373">
    <property type="entry name" value="FAD-linked reductases, C-terminal domain"/>
    <property type="match status" value="1"/>
</dbReference>
<dbReference type="SUPFAM" id="SSF51905">
    <property type="entry name" value="FAD/NAD(P)-binding domain"/>
    <property type="match status" value="1"/>
</dbReference>
<evidence type="ECO:0000259" key="4">
    <source>
        <dbReference type="PROSITE" id="PS00623"/>
    </source>
</evidence>
<dbReference type="PANTHER" id="PTHR11552">
    <property type="entry name" value="GLUCOSE-METHANOL-CHOLINE GMC OXIDOREDUCTASE"/>
    <property type="match status" value="1"/>
</dbReference>
<evidence type="ECO:0000256" key="3">
    <source>
        <dbReference type="RuleBase" id="RU003968"/>
    </source>
</evidence>
<dbReference type="PANTHER" id="PTHR11552:SF210">
    <property type="entry name" value="GLUCOSE-METHANOL-CHOLINE OXIDOREDUCTASE N-TERMINAL DOMAIN-CONTAINING PROTEIN-RELATED"/>
    <property type="match status" value="1"/>
</dbReference>
<dbReference type="Pfam" id="PF05199">
    <property type="entry name" value="GMC_oxred_C"/>
    <property type="match status" value="1"/>
</dbReference>
<dbReference type="AlphaFoldDB" id="A0A4Q4SXB9"/>
<dbReference type="InterPro" id="IPR000172">
    <property type="entry name" value="GMC_OxRdtase_N"/>
</dbReference>
<comment type="similarity">
    <text evidence="1 3">Belongs to the GMC oxidoreductase family.</text>
</comment>
<keyword evidence="2 3" id="KW-0274">FAD</keyword>
<feature type="binding site" evidence="2">
    <location>
        <begin position="95"/>
        <end position="98"/>
    </location>
    <ligand>
        <name>FAD</name>
        <dbReference type="ChEBI" id="CHEBI:57692"/>
    </ligand>
</feature>
<dbReference type="GO" id="GO:0050660">
    <property type="term" value="F:flavin adenine dinucleotide binding"/>
    <property type="evidence" value="ECO:0007669"/>
    <property type="project" value="InterPro"/>
</dbReference>
<evidence type="ECO:0000256" key="1">
    <source>
        <dbReference type="ARBA" id="ARBA00010790"/>
    </source>
</evidence>
<comment type="cofactor">
    <cofactor evidence="2">
        <name>FAD</name>
        <dbReference type="ChEBI" id="CHEBI:57692"/>
    </cofactor>
</comment>
<dbReference type="OrthoDB" id="269227at2759"/>
<dbReference type="EMBL" id="QJNU01000857">
    <property type="protein sequence ID" value="RYO84414.1"/>
    <property type="molecule type" value="Genomic_DNA"/>
</dbReference>
<dbReference type="Gene3D" id="3.30.560.10">
    <property type="entry name" value="Glucose Oxidase, domain 3"/>
    <property type="match status" value="1"/>
</dbReference>
<dbReference type="InterPro" id="IPR007867">
    <property type="entry name" value="GMC_OxRtase_C"/>
</dbReference>
<evidence type="ECO:0000256" key="2">
    <source>
        <dbReference type="PIRSR" id="PIRSR000137-2"/>
    </source>
</evidence>
<dbReference type="InterPro" id="IPR036188">
    <property type="entry name" value="FAD/NAD-bd_sf"/>
</dbReference>
<dbReference type="InterPro" id="IPR012132">
    <property type="entry name" value="GMC_OxRdtase"/>
</dbReference>
<dbReference type="Pfam" id="PF00732">
    <property type="entry name" value="GMC_oxred_N"/>
    <property type="match status" value="1"/>
</dbReference>
<feature type="domain" description="Glucose-methanol-choline oxidoreductase N-terminal" evidence="4">
    <location>
        <begin position="85"/>
        <end position="108"/>
    </location>
</feature>
<comment type="caution">
    <text evidence="5">The sequence shown here is derived from an EMBL/GenBank/DDBJ whole genome shotgun (WGS) entry which is preliminary data.</text>
</comment>
<evidence type="ECO:0000313" key="5">
    <source>
        <dbReference type="EMBL" id="RYO84414.1"/>
    </source>
</evidence>
<feature type="binding site" evidence="2">
    <location>
        <position position="87"/>
    </location>
    <ligand>
        <name>FAD</name>
        <dbReference type="ChEBI" id="CHEBI:57692"/>
    </ligand>
</feature>
<dbReference type="GO" id="GO:0016614">
    <property type="term" value="F:oxidoreductase activity, acting on CH-OH group of donors"/>
    <property type="evidence" value="ECO:0007669"/>
    <property type="project" value="InterPro"/>
</dbReference>
<name>A0A4Q4SXB9_9PEZI</name>
<dbReference type="PROSITE" id="PS00623">
    <property type="entry name" value="GMC_OXRED_1"/>
    <property type="match status" value="1"/>
</dbReference>
<sequence length="620" mass="67303">MAVIHKEYDFVIIGGGTAGLVVAARLTENVDVSVLVLEAGEDASQDPRVNIPALWSAVLGTDLDWDFMTVPQEKMNGRRIGQPQGRVLGGSSAINAEVFIPPSTVGFDAWECLGNPGWTWNDIAPYFRRFHTLNMPDEATAKHLDLSWIDETTKGTRGPIQASFTGVVEDPLGKAWNKTFQKLGLVFEGDPFNGRGLGGWCIPASIDPVSKTRSYAAAAYFAPAKSRENLKVVTGATVNKILLERQTNGDTMSAQGVIFRLKDGTTHQVNANREVLLAAGVFQSPKILELSGVGDKALLDKFGIETKVNNPGVGENLQDHLMTGVSFEAAEDVITGDCLLRQEPQLVQTSMQMYQEQKSGPFASQSLLSYAFMPAMFQALEKAEPQLQEGLVEALQRLEAGASVSELEKQQYGFIKTILRSSAPHEASGSLFMIPAQVNLHNGPKQAGMTKDIKPGNFISMGASLQYPLSRGTSHISSSDPSAPPTIDPRYLSHPLDIEIYARHLMIIEVLAKTAPLANYLKPGGRRAQPGDARVDTLERAKEYIRQTALTDNHPVGTCAMLPREKGGVVDARLRVYGVEGLRVVDSSIMPLIPRANIQTSVYAVAEKAADLIKEDHGLM</sequence>
<dbReference type="Proteomes" id="UP000293360">
    <property type="component" value="Unassembled WGS sequence"/>
</dbReference>
<dbReference type="STRING" id="155417.A0A4Q4SXB9"/>
<keyword evidence="6" id="KW-1185">Reference proteome</keyword>